<keyword evidence="7" id="KW-1185">Reference proteome</keyword>
<evidence type="ECO:0000256" key="4">
    <source>
        <dbReference type="ARBA" id="ARBA00023136"/>
    </source>
</evidence>
<dbReference type="OrthoDB" id="2351941at2"/>
<evidence type="ECO:0000256" key="1">
    <source>
        <dbReference type="ARBA" id="ARBA00004141"/>
    </source>
</evidence>
<dbReference type="Proteomes" id="UP000295310">
    <property type="component" value="Unassembled WGS sequence"/>
</dbReference>
<protein>
    <recommendedName>
        <fullName evidence="8">ABC transmembrane type-1 domain-containing protein</fullName>
    </recommendedName>
</protein>
<keyword evidence="2 5" id="KW-0812">Transmembrane</keyword>
<keyword evidence="3 5" id="KW-1133">Transmembrane helix</keyword>
<dbReference type="SUPFAM" id="SSF161098">
    <property type="entry name" value="MetI-like"/>
    <property type="match status" value="1"/>
</dbReference>
<evidence type="ECO:0000313" key="6">
    <source>
        <dbReference type="EMBL" id="TDL95599.1"/>
    </source>
</evidence>
<dbReference type="RefSeq" id="WP_133432318.1">
    <property type="nucleotide sequence ID" value="NZ_SCWA01000013.1"/>
</dbReference>
<dbReference type="Gene3D" id="1.10.3720.10">
    <property type="entry name" value="MetI-like"/>
    <property type="match status" value="1"/>
</dbReference>
<proteinExistence type="predicted"/>
<gene>
    <name evidence="6" type="ORF">ERX27_08040</name>
</gene>
<evidence type="ECO:0000313" key="7">
    <source>
        <dbReference type="Proteomes" id="UP000295310"/>
    </source>
</evidence>
<feature type="transmembrane region" description="Helical" evidence="5">
    <location>
        <begin position="147"/>
        <end position="166"/>
    </location>
</feature>
<dbReference type="EMBL" id="SCWA01000013">
    <property type="protein sequence ID" value="TDL95599.1"/>
    <property type="molecule type" value="Genomic_DNA"/>
</dbReference>
<comment type="subcellular location">
    <subcellularLocation>
        <location evidence="1">Membrane</location>
        <topology evidence="1">Multi-pass membrane protein</topology>
    </subcellularLocation>
</comment>
<feature type="transmembrane region" description="Helical" evidence="5">
    <location>
        <begin position="75"/>
        <end position="100"/>
    </location>
</feature>
<organism evidence="6 7">
    <name type="scientific">Macrococcus brunensis</name>
    <dbReference type="NCBI Taxonomy" id="198483"/>
    <lineage>
        <taxon>Bacteria</taxon>
        <taxon>Bacillati</taxon>
        <taxon>Bacillota</taxon>
        <taxon>Bacilli</taxon>
        <taxon>Bacillales</taxon>
        <taxon>Staphylococcaceae</taxon>
        <taxon>Macrococcus</taxon>
    </lineage>
</organism>
<dbReference type="AlphaFoldDB" id="A0A4R6BCN3"/>
<dbReference type="PANTHER" id="PTHR43839:SF3">
    <property type="entry name" value="OLIGOPEPTIDE ABC TRANSPORTER, PERMEASE PROTEIN"/>
    <property type="match status" value="1"/>
</dbReference>
<name>A0A4R6BCN3_9STAP</name>
<sequence length="172" mass="19321">MKRIYFYLILLVIPAIIGIIYYDILNGKVKRTDFLYDSDGTVIASSPFPPSLQAIFGVDSSSNHMAYEVLSGYRITLALLIIIALLSLIIAIVIGTLLAFNKRSGIFFQAVVDPFFYIPQSILAYILLRPVLYEPIDGFENSSQFRVVYHIVILILLMIPTTIALVKESLIK</sequence>
<evidence type="ECO:0000256" key="3">
    <source>
        <dbReference type="ARBA" id="ARBA00022989"/>
    </source>
</evidence>
<evidence type="ECO:0000256" key="5">
    <source>
        <dbReference type="SAM" id="Phobius"/>
    </source>
</evidence>
<accession>A0A4R6BCN3</accession>
<feature type="transmembrane region" description="Helical" evidence="5">
    <location>
        <begin position="5"/>
        <end position="24"/>
    </location>
</feature>
<reference evidence="6 7" key="1">
    <citation type="submission" date="2019-01" db="EMBL/GenBank/DDBJ databases">
        <title>Draft genome sequences of the type strains of six Macrococcus species.</title>
        <authorList>
            <person name="Mazhar S."/>
            <person name="Altermann E."/>
            <person name="Hill C."/>
            <person name="Mcauliffe O."/>
        </authorList>
    </citation>
    <scope>NUCLEOTIDE SEQUENCE [LARGE SCALE GENOMIC DNA]</scope>
    <source>
        <strain evidence="6 7">CCM4811</strain>
    </source>
</reference>
<dbReference type="PANTHER" id="PTHR43839">
    <property type="entry name" value="OPPC IN A BINDING PROTEIN-DEPENDENT TRANSPORT SYSTEM"/>
    <property type="match status" value="1"/>
</dbReference>
<dbReference type="GO" id="GO:0016020">
    <property type="term" value="C:membrane"/>
    <property type="evidence" value="ECO:0007669"/>
    <property type="project" value="UniProtKB-SubCell"/>
</dbReference>
<feature type="transmembrane region" description="Helical" evidence="5">
    <location>
        <begin position="107"/>
        <end position="127"/>
    </location>
</feature>
<evidence type="ECO:0000256" key="2">
    <source>
        <dbReference type="ARBA" id="ARBA00022692"/>
    </source>
</evidence>
<keyword evidence="4 5" id="KW-0472">Membrane</keyword>
<evidence type="ECO:0008006" key="8">
    <source>
        <dbReference type="Google" id="ProtNLM"/>
    </source>
</evidence>
<dbReference type="InterPro" id="IPR035906">
    <property type="entry name" value="MetI-like_sf"/>
</dbReference>
<comment type="caution">
    <text evidence="6">The sequence shown here is derived from an EMBL/GenBank/DDBJ whole genome shotgun (WGS) entry which is preliminary data.</text>
</comment>